<dbReference type="Proteomes" id="UP000176547">
    <property type="component" value="Unassembled WGS sequence"/>
</dbReference>
<dbReference type="AlphaFoldDB" id="A0A1F5NC25"/>
<dbReference type="EMBL" id="MFEG01000033">
    <property type="protein sequence ID" value="OGE75199.1"/>
    <property type="molecule type" value="Genomic_DNA"/>
</dbReference>
<proteinExistence type="predicted"/>
<protein>
    <recommendedName>
        <fullName evidence="3">DUF4352 domain-containing protein</fullName>
    </recommendedName>
</protein>
<evidence type="ECO:0000313" key="1">
    <source>
        <dbReference type="EMBL" id="OGE75199.1"/>
    </source>
</evidence>
<gene>
    <name evidence="1" type="ORF">A3K06_00790</name>
</gene>
<comment type="caution">
    <text evidence="1">The sequence shown here is derived from an EMBL/GenBank/DDBJ whole genome shotgun (WGS) entry which is preliminary data.</text>
</comment>
<organism evidence="1 2">
    <name type="scientific">Candidatus Doudnabacteria bacterium RIFCSPHIGHO2_01_52_17</name>
    <dbReference type="NCBI Taxonomy" id="1817820"/>
    <lineage>
        <taxon>Bacteria</taxon>
        <taxon>Candidatus Doudnaibacteriota</taxon>
    </lineage>
</organism>
<name>A0A1F5NC25_9BACT</name>
<evidence type="ECO:0008006" key="3">
    <source>
        <dbReference type="Google" id="ProtNLM"/>
    </source>
</evidence>
<reference evidence="1 2" key="1">
    <citation type="journal article" date="2016" name="Nat. Commun.">
        <title>Thousands of microbial genomes shed light on interconnected biogeochemical processes in an aquifer system.</title>
        <authorList>
            <person name="Anantharaman K."/>
            <person name="Brown C.T."/>
            <person name="Hug L.A."/>
            <person name="Sharon I."/>
            <person name="Castelle C.J."/>
            <person name="Probst A.J."/>
            <person name="Thomas B.C."/>
            <person name="Singh A."/>
            <person name="Wilkins M.J."/>
            <person name="Karaoz U."/>
            <person name="Brodie E.L."/>
            <person name="Williams K.H."/>
            <person name="Hubbard S.S."/>
            <person name="Banfield J.F."/>
        </authorList>
    </citation>
    <scope>NUCLEOTIDE SEQUENCE [LARGE SCALE GENOMIC DNA]</scope>
</reference>
<accession>A0A1F5NC25</accession>
<sequence length="151" mass="16971">MKYARFILICVAVVFLGYVLFFANQDGDENSAENINREQAAKGSFETKTDEQGQVSVKVTPQTLTDSTQWKFDVVFDTHSVDLNQDLVQIAILADDRGNEYQPTAWEGPGPGGHHRAGVLIFNPIKPSPRYIELKIRNLGGVIERSFRWSL</sequence>
<evidence type="ECO:0000313" key="2">
    <source>
        <dbReference type="Proteomes" id="UP000176547"/>
    </source>
</evidence>